<dbReference type="Proteomes" id="UP001488805">
    <property type="component" value="Unassembled WGS sequence"/>
</dbReference>
<dbReference type="Gene3D" id="2.170.15.10">
    <property type="entry name" value="Proaerolysin, chain A, domain 3"/>
    <property type="match status" value="1"/>
</dbReference>
<protein>
    <submittedName>
        <fullName evidence="2">Uncharacterized protein</fullName>
    </submittedName>
</protein>
<dbReference type="PANTHER" id="PTHR39244">
    <property type="entry name" value="NATTERIN-4"/>
    <property type="match status" value="1"/>
</dbReference>
<dbReference type="Pfam" id="PF11901">
    <property type="entry name" value="DM9"/>
    <property type="match status" value="1"/>
</dbReference>
<feature type="region of interest" description="Disordered" evidence="1">
    <location>
        <begin position="1"/>
        <end position="71"/>
    </location>
</feature>
<dbReference type="InterPro" id="IPR006616">
    <property type="entry name" value="DM9_repeat"/>
</dbReference>
<evidence type="ECO:0000256" key="1">
    <source>
        <dbReference type="SAM" id="MobiDB-lite"/>
    </source>
</evidence>
<keyword evidence="3" id="KW-1185">Reference proteome</keyword>
<dbReference type="AlphaFoldDB" id="A0AAW1EIQ4"/>
<dbReference type="CDD" id="cd20220">
    <property type="entry name" value="PFM_natterin-3-like"/>
    <property type="match status" value="1"/>
</dbReference>
<accession>A0AAW1EIQ4</accession>
<proteinExistence type="predicted"/>
<evidence type="ECO:0000313" key="2">
    <source>
        <dbReference type="EMBL" id="KAK9522040.1"/>
    </source>
</evidence>
<dbReference type="Pfam" id="PF03318">
    <property type="entry name" value="ETX_MTX2"/>
    <property type="match status" value="1"/>
</dbReference>
<dbReference type="EMBL" id="JBCEZU010000221">
    <property type="protein sequence ID" value="KAK9522040.1"/>
    <property type="molecule type" value="Genomic_DNA"/>
</dbReference>
<organism evidence="2 3">
    <name type="scientific">Zoarces viviparus</name>
    <name type="common">Viviparous eelpout</name>
    <name type="synonym">Blennius viviparus</name>
    <dbReference type="NCBI Taxonomy" id="48416"/>
    <lineage>
        <taxon>Eukaryota</taxon>
        <taxon>Metazoa</taxon>
        <taxon>Chordata</taxon>
        <taxon>Craniata</taxon>
        <taxon>Vertebrata</taxon>
        <taxon>Euteleostomi</taxon>
        <taxon>Actinopterygii</taxon>
        <taxon>Neopterygii</taxon>
        <taxon>Teleostei</taxon>
        <taxon>Neoteleostei</taxon>
        <taxon>Acanthomorphata</taxon>
        <taxon>Eupercaria</taxon>
        <taxon>Perciformes</taxon>
        <taxon>Cottioidei</taxon>
        <taxon>Zoarcales</taxon>
        <taxon>Zoarcidae</taxon>
        <taxon>Zoarcinae</taxon>
        <taxon>Zoarces</taxon>
    </lineage>
</organism>
<reference evidence="2 3" key="1">
    <citation type="journal article" date="2024" name="Genome Biol. Evol.">
        <title>Chromosome-level genome assembly of the viviparous eelpout Zoarces viviparus.</title>
        <authorList>
            <person name="Fuhrmann N."/>
            <person name="Brasseur M.V."/>
            <person name="Bakowski C.E."/>
            <person name="Podsiadlowski L."/>
            <person name="Prost S."/>
            <person name="Krehenwinkel H."/>
            <person name="Mayer C."/>
        </authorList>
    </citation>
    <scope>NUCLEOTIDE SEQUENCE [LARGE SCALE GENOMIC DNA]</scope>
    <source>
        <strain evidence="2">NO-MEL_2022_Ind0_liver</strain>
    </source>
</reference>
<dbReference type="InterPro" id="IPR053237">
    <property type="entry name" value="Natterin_C"/>
</dbReference>
<gene>
    <name evidence="2" type="ORF">VZT92_018533</name>
</gene>
<evidence type="ECO:0000313" key="3">
    <source>
        <dbReference type="Proteomes" id="UP001488805"/>
    </source>
</evidence>
<name>A0AAW1EIQ4_ZOAVI</name>
<dbReference type="InterPro" id="IPR004991">
    <property type="entry name" value="Aerolysin-like"/>
</dbReference>
<dbReference type="PANTHER" id="PTHR39244:SF5">
    <property type="entry name" value="NATTERIN-3-LIKE"/>
    <property type="match status" value="1"/>
</dbReference>
<dbReference type="SUPFAM" id="SSF56973">
    <property type="entry name" value="Aerolisin/ETX pore-forming domain"/>
    <property type="match status" value="1"/>
</dbReference>
<sequence length="617" mass="67474">MMAGLNSCEEDDEPVLLLNPSLEDRVPDITDEESAYTAIPERAVTEKRDRSPPSSFAEPNLDRSPPSSCDEDVGQCPPSSCDEDVGQCPPSSCDEDVGQCLPLSCDEDVGQCLSLRSDEDVGQCLPLGCDEDVGQCLPLGCDEDVGQCLSLSSDEDVGQCLSLSCDEDVGQCLPLGCDEDVGQCLPLSSDEDVGQCLPLSSDEDVGQCLPLSSDEDVGQCLSLSSDEDVGQCLPLSSDEDVGQCLPLSTGQFPPLGYGRPNLDWSPPSSPARYKMGQCPPSGCAPPKLDRSPSLTFDQTNLEWQYFNGSLPNGAVSIYNRSAQRTEYVSRYRCEAGFYNPDMGPYCHYPYDEKEHLGFSFEILVNKDDFEFLEWKKGSKGSVPQNSVKTASNKEIYVGKNKYGLGKVDGGIRNKAFFLPWKGKQIPYKDYEVLTFNSDISSEHISDVKYKTDAVEIVKRPPETMTKATLENKDCQTVTQTATLSKTIQVEERWDTNSSFTLGVTAKITAGIPLIGSADIEFSASTTFQFTKGTTHTESKEHNVAVECKVPPNHSCTVSMVGYKYEADIPYTARLTRTYSNGETRETSISGTYKRVQVMEVRSVVDRCEPLPDAKPCA</sequence>
<comment type="caution">
    <text evidence="2">The sequence shown here is derived from an EMBL/GenBank/DDBJ whole genome shotgun (WGS) entry which is preliminary data.</text>
</comment>